<dbReference type="STRING" id="1640674.SAMN05216323_101050"/>
<dbReference type="RefSeq" id="WP_092436193.1">
    <property type="nucleotide sequence ID" value="NZ_FMYP01000010.1"/>
</dbReference>
<organism evidence="1 2">
    <name type="scientific">Williamwhitmania taraxaci</name>
    <dbReference type="NCBI Taxonomy" id="1640674"/>
    <lineage>
        <taxon>Bacteria</taxon>
        <taxon>Pseudomonadati</taxon>
        <taxon>Bacteroidota</taxon>
        <taxon>Bacteroidia</taxon>
        <taxon>Bacteroidales</taxon>
        <taxon>Williamwhitmaniaceae</taxon>
        <taxon>Williamwhitmania</taxon>
    </lineage>
</organism>
<dbReference type="OrthoDB" id="1093920at2"/>
<dbReference type="EMBL" id="FMYP01000010">
    <property type="protein sequence ID" value="SDB93192.1"/>
    <property type="molecule type" value="Genomic_DNA"/>
</dbReference>
<dbReference type="SUPFAM" id="SSF46785">
    <property type="entry name" value="Winged helix' DNA-binding domain"/>
    <property type="match status" value="1"/>
</dbReference>
<dbReference type="InterPro" id="IPR036390">
    <property type="entry name" value="WH_DNA-bd_sf"/>
</dbReference>
<dbReference type="InterPro" id="IPR036388">
    <property type="entry name" value="WH-like_DNA-bd_sf"/>
</dbReference>
<dbReference type="Gene3D" id="1.10.10.10">
    <property type="entry name" value="Winged helix-like DNA-binding domain superfamily/Winged helix DNA-binding domain"/>
    <property type="match status" value="1"/>
</dbReference>
<dbReference type="Proteomes" id="UP000199452">
    <property type="component" value="Unassembled WGS sequence"/>
</dbReference>
<keyword evidence="2" id="KW-1185">Reference proteome</keyword>
<dbReference type="AlphaFoldDB" id="A0A1G6HG25"/>
<evidence type="ECO:0000313" key="2">
    <source>
        <dbReference type="Proteomes" id="UP000199452"/>
    </source>
</evidence>
<reference evidence="1 2" key="1">
    <citation type="submission" date="2016-09" db="EMBL/GenBank/DDBJ databases">
        <authorList>
            <person name="Capua I."/>
            <person name="De Benedictis P."/>
            <person name="Joannis T."/>
            <person name="Lombin L.H."/>
            <person name="Cattoli G."/>
        </authorList>
    </citation>
    <scope>NUCLEOTIDE SEQUENCE [LARGE SCALE GENOMIC DNA]</scope>
    <source>
        <strain evidence="1 2">A7P-90m</strain>
    </source>
</reference>
<evidence type="ECO:0000313" key="1">
    <source>
        <dbReference type="EMBL" id="SDB93192.1"/>
    </source>
</evidence>
<sequence>MDAKTKTINILKETRKVPAHVLEGRKKYVRIRKAILESLKEEGKTIPQIAEATQLPLSETTYYLMTLHKFGEVAVEGIDDMDEYYIYKLTK</sequence>
<gene>
    <name evidence="1" type="ORF">SAMN05216323_101050</name>
</gene>
<name>A0A1G6HG25_9BACT</name>
<proteinExistence type="predicted"/>
<evidence type="ECO:0008006" key="3">
    <source>
        <dbReference type="Google" id="ProtNLM"/>
    </source>
</evidence>
<dbReference type="GO" id="GO:0003677">
    <property type="term" value="F:DNA binding"/>
    <property type="evidence" value="ECO:0007669"/>
    <property type="project" value="InterPro"/>
</dbReference>
<accession>A0A1G6HG25</accession>
<protein>
    <recommendedName>
        <fullName evidence="3">ArsR family transcriptional regulator</fullName>
    </recommendedName>
</protein>
<dbReference type="GO" id="GO:0006355">
    <property type="term" value="P:regulation of DNA-templated transcription"/>
    <property type="evidence" value="ECO:0007669"/>
    <property type="project" value="InterPro"/>
</dbReference>